<evidence type="ECO:0000256" key="2">
    <source>
        <dbReference type="ARBA" id="ARBA00022670"/>
    </source>
</evidence>
<keyword evidence="9" id="KW-1185">Reference proteome</keyword>
<sequence length="805" mass="88350">MSIDGATLKLVYTCADRIATRSSDRNVYYYVFNIGENNGFVIVSGDDRAKDILGYSDGGSFDINFLPPNFVYWLDCYKQELQALMEQPDTEIIASAVQLNALNENVREATYTPSVAPLLGGIKWDQRAPYNDLCPIINTSTSERAATGCGATAMAQIMRYHKWPVSGTGSNTYTPEGFTTPLSVDFSQTTYDWVNMPETYNSTSTAAQKNAVATLMYHAGVAASMNYGIESVTPIHYLARALINNFGYDSNLQIYERNFYSMPELVNLIKTELNAKRPVIFSGESSDKGHAFICDGYDSDGLYHFNWGWSGLSDGYFELSALNPLSLGTGGGTIGGYNNKQCIVIGVQKPSASSVPSYQIYEYLPLTASAVSVNRTDPFSVSTELHNRGINNFNGVFCTALCDESGIVGLLSGYNVSFNSYTHTVSNFSYPSKAIPASIANGNYKLYSLYKATGQSDYYIMRGKVGTPNYLNVSITSSTVSFSTPDIFPKLTLNSLTVTGNLYQNKTGRFNVSVTNAGGEYNSNLVIYLKSVTNGDVTQFVSNEPVNIPSGETKSYNLIGEISLAPGQYYLSAMYDPANDRSNLKSVVYIADPINVNVLAEPTVDPSFALTAEISFPDNTKVNKNNAVLTAHIKNSGGYFDDDIVAFVYPLDGANSLTYFGLQKMYIETNEEKTITFTGQIHLEPGSYRTAISYWNPITSGFKNLITTPYGVLGFTLVDYDTGLEQTPQNKLLIYPTPAIDNLYIKSGEVVKTIRIMDLSGKQMLLINPQLSEEIIIPVERLSAGVYILQLETATGMQTCKFIKK</sequence>
<evidence type="ECO:0000259" key="7">
    <source>
        <dbReference type="Pfam" id="PF18962"/>
    </source>
</evidence>
<keyword evidence="3" id="KW-0732">Signal</keyword>
<dbReference type="InterPro" id="IPR038765">
    <property type="entry name" value="Papain-like_cys_pep_sf"/>
</dbReference>
<dbReference type="NCBIfam" id="TIGR04183">
    <property type="entry name" value="Por_Secre_tail"/>
    <property type="match status" value="1"/>
</dbReference>
<dbReference type="Pfam" id="PF01640">
    <property type="entry name" value="Peptidase_C10"/>
    <property type="match status" value="1"/>
</dbReference>
<dbReference type="Pfam" id="PF13734">
    <property type="entry name" value="Inhibitor_I69"/>
    <property type="match status" value="1"/>
</dbReference>
<reference evidence="8 9" key="1">
    <citation type="submission" date="2023-04" db="EMBL/GenBank/DDBJ databases">
        <title>Draft genome sequence of acteroides sedimenti strain YN3PY1.</title>
        <authorList>
            <person name="Yoshida N."/>
        </authorList>
    </citation>
    <scope>NUCLEOTIDE SEQUENCE [LARGE SCALE GENOMIC DNA]</scope>
    <source>
        <strain evidence="8 9">YN3PY1</strain>
    </source>
</reference>
<evidence type="ECO:0000313" key="9">
    <source>
        <dbReference type="Proteomes" id="UP001496674"/>
    </source>
</evidence>
<feature type="domain" description="Secretion system C-terminal sorting" evidence="7">
    <location>
        <begin position="734"/>
        <end position="803"/>
    </location>
</feature>
<feature type="domain" description="Spi protease inhibitor" evidence="6">
    <location>
        <begin position="20"/>
        <end position="80"/>
    </location>
</feature>
<name>A0ABN6Z938_9BACE</name>
<dbReference type="InterPro" id="IPR025896">
    <property type="entry name" value="Spi_Prtas-inh"/>
</dbReference>
<dbReference type="SUPFAM" id="SSF54001">
    <property type="entry name" value="Cysteine proteinases"/>
    <property type="match status" value="1"/>
</dbReference>
<organism evidence="8 9">
    <name type="scientific">Bacteroides sedimenti</name>
    <dbReference type="NCBI Taxonomy" id="2136147"/>
    <lineage>
        <taxon>Bacteria</taxon>
        <taxon>Pseudomonadati</taxon>
        <taxon>Bacteroidota</taxon>
        <taxon>Bacteroidia</taxon>
        <taxon>Bacteroidales</taxon>
        <taxon>Bacteroidaceae</taxon>
        <taxon>Bacteroides</taxon>
    </lineage>
</organism>
<dbReference type="Proteomes" id="UP001496674">
    <property type="component" value="Chromosome"/>
</dbReference>
<dbReference type="EMBL" id="AP028055">
    <property type="protein sequence ID" value="BEG98863.1"/>
    <property type="molecule type" value="Genomic_DNA"/>
</dbReference>
<keyword evidence="2" id="KW-0645">Protease</keyword>
<accession>A0ABN6Z938</accession>
<dbReference type="Gene3D" id="3.90.70.50">
    <property type="entry name" value="Peptidase C10, streptopain"/>
    <property type="match status" value="1"/>
</dbReference>
<evidence type="ECO:0000259" key="6">
    <source>
        <dbReference type="Pfam" id="PF13734"/>
    </source>
</evidence>
<keyword evidence="4" id="KW-0378">Hydrolase</keyword>
<protein>
    <recommendedName>
        <fullName evidence="10">T9SS type A sorting domain-containing protein</fullName>
    </recommendedName>
</protein>
<gene>
    <name evidence="8" type="ORF">BSYN_11280</name>
</gene>
<evidence type="ECO:0000256" key="5">
    <source>
        <dbReference type="ARBA" id="ARBA00022807"/>
    </source>
</evidence>
<evidence type="ECO:0000256" key="4">
    <source>
        <dbReference type="ARBA" id="ARBA00022801"/>
    </source>
</evidence>
<dbReference type="PRINTS" id="PR00797">
    <property type="entry name" value="STREPTOPAIN"/>
</dbReference>
<dbReference type="InterPro" id="IPR044934">
    <property type="entry name" value="Streptopain_sf"/>
</dbReference>
<dbReference type="InterPro" id="IPR013783">
    <property type="entry name" value="Ig-like_fold"/>
</dbReference>
<evidence type="ECO:0000256" key="1">
    <source>
        <dbReference type="ARBA" id="ARBA00009693"/>
    </source>
</evidence>
<dbReference type="InterPro" id="IPR000200">
    <property type="entry name" value="Peptidase_C10"/>
</dbReference>
<evidence type="ECO:0000313" key="8">
    <source>
        <dbReference type="EMBL" id="BEG98863.1"/>
    </source>
</evidence>
<keyword evidence="5" id="KW-0788">Thiol protease</keyword>
<comment type="similarity">
    <text evidence="1">Belongs to the peptidase C10 family.</text>
</comment>
<dbReference type="Pfam" id="PF18962">
    <property type="entry name" value="Por_Secre_tail"/>
    <property type="match status" value="1"/>
</dbReference>
<dbReference type="Gene3D" id="2.60.40.10">
    <property type="entry name" value="Immunoglobulins"/>
    <property type="match status" value="1"/>
</dbReference>
<evidence type="ECO:0008006" key="10">
    <source>
        <dbReference type="Google" id="ProtNLM"/>
    </source>
</evidence>
<dbReference type="InterPro" id="IPR026444">
    <property type="entry name" value="Secre_tail"/>
</dbReference>
<proteinExistence type="inferred from homology"/>
<evidence type="ECO:0000256" key="3">
    <source>
        <dbReference type="ARBA" id="ARBA00022729"/>
    </source>
</evidence>